<proteinExistence type="predicted"/>
<evidence type="ECO:0000313" key="1">
    <source>
        <dbReference type="EMBL" id="JAH06149.1"/>
    </source>
</evidence>
<protein>
    <submittedName>
        <fullName evidence="1">Uncharacterized protein</fullName>
    </submittedName>
</protein>
<dbReference type="EMBL" id="GBXM01102428">
    <property type="protein sequence ID" value="JAH06149.1"/>
    <property type="molecule type" value="Transcribed_RNA"/>
</dbReference>
<organism evidence="1">
    <name type="scientific">Anguilla anguilla</name>
    <name type="common">European freshwater eel</name>
    <name type="synonym">Muraena anguilla</name>
    <dbReference type="NCBI Taxonomy" id="7936"/>
    <lineage>
        <taxon>Eukaryota</taxon>
        <taxon>Metazoa</taxon>
        <taxon>Chordata</taxon>
        <taxon>Craniata</taxon>
        <taxon>Vertebrata</taxon>
        <taxon>Euteleostomi</taxon>
        <taxon>Actinopterygii</taxon>
        <taxon>Neopterygii</taxon>
        <taxon>Teleostei</taxon>
        <taxon>Anguilliformes</taxon>
        <taxon>Anguillidae</taxon>
        <taxon>Anguilla</taxon>
    </lineage>
</organism>
<dbReference type="AlphaFoldDB" id="A0A0E9PNQ5"/>
<accession>A0A0E9PNQ5</accession>
<reference evidence="1" key="2">
    <citation type="journal article" date="2015" name="Fish Shellfish Immunol.">
        <title>Early steps in the European eel (Anguilla anguilla)-Vibrio vulnificus interaction in the gills: Role of the RtxA13 toxin.</title>
        <authorList>
            <person name="Callol A."/>
            <person name="Pajuelo D."/>
            <person name="Ebbesson L."/>
            <person name="Teles M."/>
            <person name="MacKenzie S."/>
            <person name="Amaro C."/>
        </authorList>
    </citation>
    <scope>NUCLEOTIDE SEQUENCE</scope>
</reference>
<name>A0A0E9PNQ5_ANGAN</name>
<reference evidence="1" key="1">
    <citation type="submission" date="2014-11" db="EMBL/GenBank/DDBJ databases">
        <authorList>
            <person name="Amaro Gonzalez C."/>
        </authorList>
    </citation>
    <scope>NUCLEOTIDE SEQUENCE</scope>
</reference>
<sequence length="33" mass="3567">MSTLTLAGILIGNVTNIRLPFFPTAVSRITDFS</sequence>